<dbReference type="EMBL" id="ML736408">
    <property type="protein sequence ID" value="KAE8371653.1"/>
    <property type="molecule type" value="Genomic_DNA"/>
</dbReference>
<organism evidence="1 2">
    <name type="scientific">Aspergillus bertholletiae</name>
    <dbReference type="NCBI Taxonomy" id="1226010"/>
    <lineage>
        <taxon>Eukaryota</taxon>
        <taxon>Fungi</taxon>
        <taxon>Dikarya</taxon>
        <taxon>Ascomycota</taxon>
        <taxon>Pezizomycotina</taxon>
        <taxon>Eurotiomycetes</taxon>
        <taxon>Eurotiomycetidae</taxon>
        <taxon>Eurotiales</taxon>
        <taxon>Aspergillaceae</taxon>
        <taxon>Aspergillus</taxon>
        <taxon>Aspergillus subgen. Circumdati</taxon>
    </lineage>
</organism>
<sequence>MLEDTHNDRVEVTIHDFKGYPLALQERLRGANGCVWALGISQTAVPREEYIHITKEIDLEAAQAFQHLREGASDGFNFVYVSGEGATSTPGPCTPLFGRIKGETEARLIDIQSQASNLRLLMVRPAHVDSKGHAAIAPYIPQPTVSLHAANVVLGPVLRSFLTSYNSPTAPLGELLAGLATGTWQDRLSGPGVENRGRTTIISNVGFRRLMGLS</sequence>
<proteinExistence type="predicted"/>
<accession>A0A5N7APL9</accession>
<evidence type="ECO:0000313" key="1">
    <source>
        <dbReference type="EMBL" id="KAE8371653.1"/>
    </source>
</evidence>
<dbReference type="OrthoDB" id="9975943at2759"/>
<dbReference type="InterPro" id="IPR036291">
    <property type="entry name" value="NAD(P)-bd_dom_sf"/>
</dbReference>
<dbReference type="AlphaFoldDB" id="A0A5N7APL9"/>
<gene>
    <name evidence="1" type="ORF">BDV26DRAFT_298613</name>
</gene>
<dbReference type="Gene3D" id="3.40.50.720">
    <property type="entry name" value="NAD(P)-binding Rossmann-like Domain"/>
    <property type="match status" value="1"/>
</dbReference>
<dbReference type="SUPFAM" id="SSF51735">
    <property type="entry name" value="NAD(P)-binding Rossmann-fold domains"/>
    <property type="match status" value="1"/>
</dbReference>
<dbReference type="PANTHER" id="PTHR14097">
    <property type="entry name" value="OXIDOREDUCTASE HTATIP2"/>
    <property type="match status" value="1"/>
</dbReference>
<evidence type="ECO:0008006" key="3">
    <source>
        <dbReference type="Google" id="ProtNLM"/>
    </source>
</evidence>
<evidence type="ECO:0000313" key="2">
    <source>
        <dbReference type="Proteomes" id="UP000326198"/>
    </source>
</evidence>
<dbReference type="Proteomes" id="UP000326198">
    <property type="component" value="Unassembled WGS sequence"/>
</dbReference>
<reference evidence="1 2" key="1">
    <citation type="submission" date="2019-04" db="EMBL/GenBank/DDBJ databases">
        <title>Friends and foes A comparative genomics studyof 23 Aspergillus species from section Flavi.</title>
        <authorList>
            <consortium name="DOE Joint Genome Institute"/>
            <person name="Kjaerbolling I."/>
            <person name="Vesth T."/>
            <person name="Frisvad J.C."/>
            <person name="Nybo J.L."/>
            <person name="Theobald S."/>
            <person name="Kildgaard S."/>
            <person name="Isbrandt T."/>
            <person name="Kuo A."/>
            <person name="Sato A."/>
            <person name="Lyhne E.K."/>
            <person name="Kogle M.E."/>
            <person name="Wiebenga A."/>
            <person name="Kun R.S."/>
            <person name="Lubbers R.J."/>
            <person name="Makela M.R."/>
            <person name="Barry K."/>
            <person name="Chovatia M."/>
            <person name="Clum A."/>
            <person name="Daum C."/>
            <person name="Haridas S."/>
            <person name="He G."/>
            <person name="LaButti K."/>
            <person name="Lipzen A."/>
            <person name="Mondo S."/>
            <person name="Riley R."/>
            <person name="Salamov A."/>
            <person name="Simmons B.A."/>
            <person name="Magnuson J.K."/>
            <person name="Henrissat B."/>
            <person name="Mortensen U.H."/>
            <person name="Larsen T.O."/>
            <person name="Devries R.P."/>
            <person name="Grigoriev I.V."/>
            <person name="Machida M."/>
            <person name="Baker S.E."/>
            <person name="Andersen M.R."/>
        </authorList>
    </citation>
    <scope>NUCLEOTIDE SEQUENCE [LARGE SCALE GENOMIC DNA]</scope>
    <source>
        <strain evidence="1 2">IBT 29228</strain>
    </source>
</reference>
<dbReference type="PANTHER" id="PTHR14097:SF8">
    <property type="entry name" value="NAD(P)-BINDING DOMAIN-CONTAINING PROTEIN"/>
    <property type="match status" value="1"/>
</dbReference>
<protein>
    <recommendedName>
        <fullName evidence="3">NAD(P)-binding domain-containing protein</fullName>
    </recommendedName>
</protein>
<keyword evidence="2" id="KW-1185">Reference proteome</keyword>
<name>A0A5N7APL9_9EURO</name>